<dbReference type="InterPro" id="IPR037167">
    <property type="entry name" value="Peptidase_S11_C_sf"/>
</dbReference>
<dbReference type="InterPro" id="IPR018044">
    <property type="entry name" value="Peptidase_S11"/>
</dbReference>
<dbReference type="OrthoDB" id="9791132at2"/>
<feature type="active site" evidence="13">
    <location>
        <position position="141"/>
    </location>
</feature>
<dbReference type="Gene3D" id="2.60.410.10">
    <property type="entry name" value="D-Ala-D-Ala carboxypeptidase, C-terminal domain"/>
    <property type="match status" value="1"/>
</dbReference>
<evidence type="ECO:0000256" key="12">
    <source>
        <dbReference type="ARBA" id="ARBA00034000"/>
    </source>
</evidence>
<evidence type="ECO:0000256" key="4">
    <source>
        <dbReference type="ARBA" id="ARBA00012448"/>
    </source>
</evidence>
<dbReference type="PANTHER" id="PTHR21581:SF11">
    <property type="entry name" value="D-ALANYL-D-ALANINE CARBOXYPEPTIDASE DACA"/>
    <property type="match status" value="1"/>
</dbReference>
<keyword evidence="8" id="KW-0378">Hydrolase</keyword>
<evidence type="ECO:0000313" key="17">
    <source>
        <dbReference type="EMBL" id="SFV03361.1"/>
    </source>
</evidence>
<dbReference type="AlphaFoldDB" id="A0A1I7L0Z8"/>
<organism evidence="17 18">
    <name type="scientific">Alicyclobacillus macrosporangiidus</name>
    <dbReference type="NCBI Taxonomy" id="392015"/>
    <lineage>
        <taxon>Bacteria</taxon>
        <taxon>Bacillati</taxon>
        <taxon>Bacillota</taxon>
        <taxon>Bacilli</taxon>
        <taxon>Bacillales</taxon>
        <taxon>Alicyclobacillaceae</taxon>
        <taxon>Alicyclobacillus</taxon>
    </lineage>
</organism>
<evidence type="ECO:0000256" key="6">
    <source>
        <dbReference type="ARBA" id="ARBA00022670"/>
    </source>
</evidence>
<evidence type="ECO:0000259" key="16">
    <source>
        <dbReference type="SMART" id="SM00936"/>
    </source>
</evidence>
<feature type="active site" description="Acyl-ester intermediate" evidence="13">
    <location>
        <position position="77"/>
    </location>
</feature>
<proteinExistence type="inferred from homology"/>
<dbReference type="GO" id="GO:0008360">
    <property type="term" value="P:regulation of cell shape"/>
    <property type="evidence" value="ECO:0007669"/>
    <property type="project" value="UniProtKB-KW"/>
</dbReference>
<comment type="pathway">
    <text evidence="2">Cell wall biogenesis; peptidoglycan biosynthesis.</text>
</comment>
<dbReference type="Proteomes" id="UP000183508">
    <property type="component" value="Unassembled WGS sequence"/>
</dbReference>
<evidence type="ECO:0000256" key="7">
    <source>
        <dbReference type="ARBA" id="ARBA00022729"/>
    </source>
</evidence>
<dbReference type="GO" id="GO:0071555">
    <property type="term" value="P:cell wall organization"/>
    <property type="evidence" value="ECO:0007669"/>
    <property type="project" value="UniProtKB-KW"/>
</dbReference>
<dbReference type="EC" id="3.4.16.4" evidence="4"/>
<keyword evidence="18" id="KW-1185">Reference proteome</keyword>
<dbReference type="GO" id="GO:0009252">
    <property type="term" value="P:peptidoglycan biosynthetic process"/>
    <property type="evidence" value="ECO:0007669"/>
    <property type="project" value="UniProtKB-UniPathway"/>
</dbReference>
<evidence type="ECO:0000313" key="18">
    <source>
        <dbReference type="Proteomes" id="UP000183508"/>
    </source>
</evidence>
<evidence type="ECO:0000256" key="13">
    <source>
        <dbReference type="PIRSR" id="PIRSR618044-1"/>
    </source>
</evidence>
<evidence type="ECO:0000256" key="2">
    <source>
        <dbReference type="ARBA" id="ARBA00004752"/>
    </source>
</evidence>
<dbReference type="PRINTS" id="PR00725">
    <property type="entry name" value="DADACBPTASE1"/>
</dbReference>
<evidence type="ECO:0000256" key="15">
    <source>
        <dbReference type="RuleBase" id="RU004016"/>
    </source>
</evidence>
<comment type="similarity">
    <text evidence="3 15">Belongs to the peptidase S11 family.</text>
</comment>
<sequence>MRKDAQKFFVIACAAAGLAGLVPVQAVRAEVINQNALQAIHAPAPPVVKAQSVVLMDADNGQILYEKNADERRAPASTTKIMTMLLVMEAVANHKITWEDEVPVTPDAYQVATTSDVSNAYLDPREHFTLRDMMDFIAVLSANDATVAVADKIGGDKDNFVAMMNQEAQRLGLTGTHYMNPDGLPQDNHYTTAMDLAKLSRYLIEHYPEVLEFTSKPNVTVKSEVRKQSNTWPNTDEMIGKYPGVDGLKTGFTDDAGYCFVGTAQRNGVRLISVVMGDTKNDIHQRFVDTQKLFDYGFQQFTETKAVTHGQTLSYTVPVPDGKTTQLPVVAADDLIVDLPSGVKGQVKFVSQPVTAPVHQGQKVGMLEYVVNGRVIAQTDAVAAGEDPKANWFVRLLRGIGRWFGGLLHRL</sequence>
<accession>A0A1I7L0Z8</accession>
<evidence type="ECO:0000256" key="5">
    <source>
        <dbReference type="ARBA" id="ARBA00022645"/>
    </source>
</evidence>
<evidence type="ECO:0000256" key="3">
    <source>
        <dbReference type="ARBA" id="ARBA00007164"/>
    </source>
</evidence>
<comment type="function">
    <text evidence="1">Removes C-terminal D-alanyl residues from sugar-peptide cell wall precursors.</text>
</comment>
<dbReference type="EMBL" id="FPBV01000022">
    <property type="protein sequence ID" value="SFV03361.1"/>
    <property type="molecule type" value="Genomic_DNA"/>
</dbReference>
<dbReference type="SUPFAM" id="SSF69189">
    <property type="entry name" value="Penicillin-binding protein associated domain"/>
    <property type="match status" value="1"/>
</dbReference>
<comment type="catalytic activity">
    <reaction evidence="12">
        <text>Preferential cleavage: (Ac)2-L-Lys-D-Ala-|-D-Ala. Also transpeptidation of peptidyl-alanyl moieties that are N-acyl substituents of D-alanine.</text>
        <dbReference type="EC" id="3.4.16.4"/>
    </reaction>
</comment>
<protein>
    <recommendedName>
        <fullName evidence="4">serine-type D-Ala-D-Ala carboxypeptidase</fullName>
        <ecNumber evidence="4">3.4.16.4</ecNumber>
    </recommendedName>
</protein>
<dbReference type="PANTHER" id="PTHR21581">
    <property type="entry name" value="D-ALANYL-D-ALANINE CARBOXYPEPTIDASE"/>
    <property type="match status" value="1"/>
</dbReference>
<keyword evidence="6" id="KW-0645">Protease</keyword>
<evidence type="ECO:0000256" key="10">
    <source>
        <dbReference type="ARBA" id="ARBA00022984"/>
    </source>
</evidence>
<feature type="domain" description="Peptidase S11 D-Ala-D-Ala carboxypeptidase A C-terminal" evidence="16">
    <location>
        <begin position="301"/>
        <end position="389"/>
    </location>
</feature>
<dbReference type="Pfam" id="PF00768">
    <property type="entry name" value="Peptidase_S11"/>
    <property type="match status" value="1"/>
</dbReference>
<name>A0A1I7L0Z8_9BACL</name>
<evidence type="ECO:0000256" key="14">
    <source>
        <dbReference type="PIRSR" id="PIRSR618044-2"/>
    </source>
</evidence>
<feature type="active site" description="Proton acceptor" evidence="13">
    <location>
        <position position="80"/>
    </location>
</feature>
<dbReference type="GO" id="GO:0009002">
    <property type="term" value="F:serine-type D-Ala-D-Ala carboxypeptidase activity"/>
    <property type="evidence" value="ECO:0007669"/>
    <property type="project" value="UniProtKB-EC"/>
</dbReference>
<keyword evidence="5 17" id="KW-0121">Carboxypeptidase</keyword>
<dbReference type="SUPFAM" id="SSF56601">
    <property type="entry name" value="beta-lactamase/transpeptidase-like"/>
    <property type="match status" value="1"/>
</dbReference>
<keyword evidence="10" id="KW-0573">Peptidoglycan synthesis</keyword>
<dbReference type="InterPro" id="IPR001967">
    <property type="entry name" value="Peptidase_S11_N"/>
</dbReference>
<evidence type="ECO:0000256" key="11">
    <source>
        <dbReference type="ARBA" id="ARBA00023316"/>
    </source>
</evidence>
<keyword evidence="9" id="KW-0133">Cell shape</keyword>
<dbReference type="InterPro" id="IPR015956">
    <property type="entry name" value="Peniciliin-bd_prot_C_sf"/>
</dbReference>
<keyword evidence="7" id="KW-0732">Signal</keyword>
<dbReference type="STRING" id="392015.SAMN05421543_12256"/>
<dbReference type="Gene3D" id="3.40.710.10">
    <property type="entry name" value="DD-peptidase/beta-lactamase superfamily"/>
    <property type="match status" value="1"/>
</dbReference>
<evidence type="ECO:0000256" key="9">
    <source>
        <dbReference type="ARBA" id="ARBA00022960"/>
    </source>
</evidence>
<dbReference type="UniPathway" id="UPA00219"/>
<dbReference type="eggNOG" id="COG1686">
    <property type="taxonomic scope" value="Bacteria"/>
</dbReference>
<reference evidence="18" key="1">
    <citation type="submission" date="2016-10" db="EMBL/GenBank/DDBJ databases">
        <authorList>
            <person name="Varghese N."/>
        </authorList>
    </citation>
    <scope>NUCLEOTIDE SEQUENCE [LARGE SCALE GENOMIC DNA]</scope>
    <source>
        <strain evidence="18">DSM 17980</strain>
    </source>
</reference>
<dbReference type="Pfam" id="PF07943">
    <property type="entry name" value="PBP5_C"/>
    <property type="match status" value="1"/>
</dbReference>
<dbReference type="GO" id="GO:0006508">
    <property type="term" value="P:proteolysis"/>
    <property type="evidence" value="ECO:0007669"/>
    <property type="project" value="UniProtKB-KW"/>
</dbReference>
<evidence type="ECO:0000256" key="1">
    <source>
        <dbReference type="ARBA" id="ARBA00003217"/>
    </source>
</evidence>
<evidence type="ECO:0000256" key="8">
    <source>
        <dbReference type="ARBA" id="ARBA00022801"/>
    </source>
</evidence>
<gene>
    <name evidence="17" type="ORF">SAMN05421543_12256</name>
</gene>
<dbReference type="RefSeq" id="WP_074955475.1">
    <property type="nucleotide sequence ID" value="NZ_FPBV01000022.1"/>
</dbReference>
<dbReference type="SMART" id="SM00936">
    <property type="entry name" value="PBP5_C"/>
    <property type="match status" value="1"/>
</dbReference>
<keyword evidence="11" id="KW-0961">Cell wall biogenesis/degradation</keyword>
<dbReference type="InterPro" id="IPR012338">
    <property type="entry name" value="Beta-lactam/transpept-like"/>
</dbReference>
<feature type="binding site" evidence="14">
    <location>
        <position position="249"/>
    </location>
    <ligand>
        <name>substrate</name>
    </ligand>
</feature>
<dbReference type="InterPro" id="IPR012907">
    <property type="entry name" value="Peptidase_S11_C"/>
</dbReference>